<name>A0ACB8SZZ3_9AGAM</name>
<organism evidence="1 2">
    <name type="scientific">Artomyces pyxidatus</name>
    <dbReference type="NCBI Taxonomy" id="48021"/>
    <lineage>
        <taxon>Eukaryota</taxon>
        <taxon>Fungi</taxon>
        <taxon>Dikarya</taxon>
        <taxon>Basidiomycota</taxon>
        <taxon>Agaricomycotina</taxon>
        <taxon>Agaricomycetes</taxon>
        <taxon>Russulales</taxon>
        <taxon>Auriscalpiaceae</taxon>
        <taxon>Artomyces</taxon>
    </lineage>
</organism>
<sequence length="1070" mass="117779">MSAAVDILIVQLRRLLGCNSGIGDDGLFDPHTFDVLSDATHASPVIILCLISIYFRKWTYIAASTSIRTALRQGFKHNNMNPRREVYHPGEETTTGHTMSSMSYDVGKNRNKENSMEAHTGCLLLGKSGERRGEDTCQIEDLQPVNLYGAEPQDVFRSVFTWSYGSHVGTECSSTYRIAPVESIDRPSLNNGWMEKVVRKAYDELLAERGQSVSFGTTSIDHHPVYPTGNLRSSYVSSSELSTSACHEPSEGYEVAMESSSSVFIGRYDGATPSSDGTASVDELVAVEPITRAACQFCRRRKPRRKQDDALNRRNRTKAVQNREVGGPDGIRLALSYDVHVVVSQHHEVLVCTSDSDGSEQHCTATFPAVQAPDWYKRKLTALPHTLSRALIQQADNHSEFIGGSQYLEPTSNLNTRGGGAQYPIGASRNVGSEVYPTREFGHGDCRLVGWEPTISEAVHTVLADGPRATELCGVVGSGALVCVSYHNKAVNEVGDVEGEGESPLGNNITSSLSLAIVSYNSSPAIASHSLSIVNLGFFDIISCGVSTNAVEYNAKSDIPMLDRPITAVAANSCRPSRMKGKTILYYRKAAVCKKRTRSFLENGETLRDAVKVPELPLPFDGASHAGVDRSDDAISAMLGIYHRAAALLGGAILSPVRNTRQLTKYNADDISVVAILWECMGCKRIWQVWRHIDVYLGVDAIWRKGIHGGGVALAVVVLIAALASMASCMHGGLCHMMHSRSYVRRCVVHPGVMPIVAVSSKEAAVAWVDMLTEKHAEGLLKAMSFIEASNGEELVCQRWPDFIGMRDDTLLEYGYPRWWQRCPNDLDRLTNWAYFTNNESRVSTGNLDSPFVFVYKSISPDEDFPGRHLEEVVIRIQGFVETSALSRVGNWNGVGPPTGRTEQTLRIGCGPFPRVFFDQDVLVSRSNGRVYRQHDETRQHTISEERSKTTSGYSSVEDDDSSSDGLVADWGDGERLSFGVRHRNGELRQATYESINIRDFVEVHATVDVRLTEAATGMPRVMFVLRPTSIVRLCKAANLPKLTASHVGLVSPRQSRYFIKPEQAPDIRI</sequence>
<reference evidence="1" key="1">
    <citation type="submission" date="2021-03" db="EMBL/GenBank/DDBJ databases">
        <authorList>
            <consortium name="DOE Joint Genome Institute"/>
            <person name="Ahrendt S."/>
            <person name="Looney B.P."/>
            <person name="Miyauchi S."/>
            <person name="Morin E."/>
            <person name="Drula E."/>
            <person name="Courty P.E."/>
            <person name="Chicoki N."/>
            <person name="Fauchery L."/>
            <person name="Kohler A."/>
            <person name="Kuo A."/>
            <person name="Labutti K."/>
            <person name="Pangilinan J."/>
            <person name="Lipzen A."/>
            <person name="Riley R."/>
            <person name="Andreopoulos W."/>
            <person name="He G."/>
            <person name="Johnson J."/>
            <person name="Barry K.W."/>
            <person name="Grigoriev I.V."/>
            <person name="Nagy L."/>
            <person name="Hibbett D."/>
            <person name="Henrissat B."/>
            <person name="Matheny P.B."/>
            <person name="Labbe J."/>
            <person name="Martin F."/>
        </authorList>
    </citation>
    <scope>NUCLEOTIDE SEQUENCE</scope>
    <source>
        <strain evidence="1">HHB10654</strain>
    </source>
</reference>
<dbReference type="EMBL" id="MU277209">
    <property type="protein sequence ID" value="KAI0062083.1"/>
    <property type="molecule type" value="Genomic_DNA"/>
</dbReference>
<comment type="caution">
    <text evidence="1">The sequence shown here is derived from an EMBL/GenBank/DDBJ whole genome shotgun (WGS) entry which is preliminary data.</text>
</comment>
<dbReference type="Proteomes" id="UP000814140">
    <property type="component" value="Unassembled WGS sequence"/>
</dbReference>
<gene>
    <name evidence="1" type="ORF">BV25DRAFT_1838600</name>
</gene>
<reference evidence="1" key="2">
    <citation type="journal article" date="2022" name="New Phytol.">
        <title>Evolutionary transition to the ectomycorrhizal habit in the genomes of a hyperdiverse lineage of mushroom-forming fungi.</title>
        <authorList>
            <person name="Looney B."/>
            <person name="Miyauchi S."/>
            <person name="Morin E."/>
            <person name="Drula E."/>
            <person name="Courty P.E."/>
            <person name="Kohler A."/>
            <person name="Kuo A."/>
            <person name="LaButti K."/>
            <person name="Pangilinan J."/>
            <person name="Lipzen A."/>
            <person name="Riley R."/>
            <person name="Andreopoulos W."/>
            <person name="He G."/>
            <person name="Johnson J."/>
            <person name="Nolan M."/>
            <person name="Tritt A."/>
            <person name="Barry K.W."/>
            <person name="Grigoriev I.V."/>
            <person name="Nagy L.G."/>
            <person name="Hibbett D."/>
            <person name="Henrissat B."/>
            <person name="Matheny P.B."/>
            <person name="Labbe J."/>
            <person name="Martin F.M."/>
        </authorList>
    </citation>
    <scope>NUCLEOTIDE SEQUENCE</scope>
    <source>
        <strain evidence="1">HHB10654</strain>
    </source>
</reference>
<proteinExistence type="predicted"/>
<evidence type="ECO:0000313" key="2">
    <source>
        <dbReference type="Proteomes" id="UP000814140"/>
    </source>
</evidence>
<keyword evidence="2" id="KW-1185">Reference proteome</keyword>
<protein>
    <submittedName>
        <fullName evidence="1">Uncharacterized protein</fullName>
    </submittedName>
</protein>
<accession>A0ACB8SZZ3</accession>
<evidence type="ECO:0000313" key="1">
    <source>
        <dbReference type="EMBL" id="KAI0062083.1"/>
    </source>
</evidence>